<evidence type="ECO:0000313" key="2">
    <source>
        <dbReference type="Proteomes" id="UP001228905"/>
    </source>
</evidence>
<gene>
    <name evidence="1" type="ORF">QO010_003806</name>
</gene>
<name>A0ABU0IVH4_9CAUL</name>
<accession>A0ABU0IVH4</accession>
<proteinExistence type="predicted"/>
<organism evidence="1 2">
    <name type="scientific">Caulobacter ginsengisoli</name>
    <dbReference type="NCBI Taxonomy" id="400775"/>
    <lineage>
        <taxon>Bacteria</taxon>
        <taxon>Pseudomonadati</taxon>
        <taxon>Pseudomonadota</taxon>
        <taxon>Alphaproteobacteria</taxon>
        <taxon>Caulobacterales</taxon>
        <taxon>Caulobacteraceae</taxon>
        <taxon>Caulobacter</taxon>
    </lineage>
</organism>
<evidence type="ECO:0008006" key="3">
    <source>
        <dbReference type="Google" id="ProtNLM"/>
    </source>
</evidence>
<dbReference type="EMBL" id="JAUSVS010000009">
    <property type="protein sequence ID" value="MDQ0466013.1"/>
    <property type="molecule type" value="Genomic_DNA"/>
</dbReference>
<sequence>MAFIKALERSERTLRVHRTQVVCTYAVDTLSAGKRLIQLDTRGSEQREVPGKLSQTIQFDEEGAHRLWEILGREFGFK</sequence>
<dbReference type="Proteomes" id="UP001228905">
    <property type="component" value="Unassembled WGS sequence"/>
</dbReference>
<reference evidence="1 2" key="1">
    <citation type="submission" date="2023-07" db="EMBL/GenBank/DDBJ databases">
        <title>Genomic Encyclopedia of Type Strains, Phase IV (KMG-IV): sequencing the most valuable type-strain genomes for metagenomic binning, comparative biology and taxonomic classification.</title>
        <authorList>
            <person name="Goeker M."/>
        </authorList>
    </citation>
    <scope>NUCLEOTIDE SEQUENCE [LARGE SCALE GENOMIC DNA]</scope>
    <source>
        <strain evidence="1 2">DSM 18695</strain>
    </source>
</reference>
<evidence type="ECO:0000313" key="1">
    <source>
        <dbReference type="EMBL" id="MDQ0466013.1"/>
    </source>
</evidence>
<comment type="caution">
    <text evidence="1">The sequence shown here is derived from an EMBL/GenBank/DDBJ whole genome shotgun (WGS) entry which is preliminary data.</text>
</comment>
<keyword evidence="2" id="KW-1185">Reference proteome</keyword>
<dbReference type="RefSeq" id="WP_307351800.1">
    <property type="nucleotide sequence ID" value="NZ_JAUSVS010000009.1"/>
</dbReference>
<protein>
    <recommendedName>
        <fullName evidence="3">Methionyl-tRNA formyltransferase</fullName>
    </recommendedName>
</protein>